<sequence length="562" mass="60784">MSMASVISPDPTPPPQLIPKVSMTTKEWIVPPRPKPGRKPATDTPPTKRKAQNRAAQRAFRERRAARVGELEEQLDEQRDEHDKVERDLKDKIRVLELDLQSFRSKCSLLENLLERERQERIRVEGEAEGLRRRSEGAFANSQSRPSHLPSIQQHTPRHGASGSHSYNQPSHTTLPTTSESRPVTRTSMHAFAISQIISPPDPSDPLLNTSDLTCGNCRPDGPCACVEEAIRSVQNSTCGKCGLGDTCQCLEDAMKSIELPLPPPPTQQPKRPASPSESGPTGKRLRAAPFSTPDTSNETDFTNAFKKKEPLETALDKSSQFPSDIAIDLTSRITIPPKDACGFCEDGTYCVCAEAALASASMAEGNDSNHSLPSLFSQESRVVEATQGLSPPPEPESLPLYLWRSLRLGPSNCGKGRSFPTVLPPHPPRDVAQAALEPVPSACKKSGGGCCGGAGPGGGCCKSKNNTAPGGIATSGSGGSGNNKTRPIGISIADTYKTLSTHRNFDQAFEEIGTWLPKLKVVKRHEDDEPSSPNRPAVEIDAASIMTTLKFLDVRFRANKQ</sequence>
<keyword evidence="2" id="KW-0539">Nucleus</keyword>
<comment type="subcellular location">
    <subcellularLocation>
        <location evidence="1">Nucleus</location>
    </subcellularLocation>
</comment>
<dbReference type="PANTHER" id="PTHR40621:SF7">
    <property type="entry name" value="BZIP DOMAIN-CONTAINING PROTEIN"/>
    <property type="match status" value="1"/>
</dbReference>
<feature type="region of interest" description="Disordered" evidence="3">
    <location>
        <begin position="127"/>
        <end position="183"/>
    </location>
</feature>
<dbReference type="GO" id="GO:0000976">
    <property type="term" value="F:transcription cis-regulatory region binding"/>
    <property type="evidence" value="ECO:0007669"/>
    <property type="project" value="InterPro"/>
</dbReference>
<dbReference type="PROSITE" id="PS00036">
    <property type="entry name" value="BZIP_BASIC"/>
    <property type="match status" value="1"/>
</dbReference>
<feature type="domain" description="BZIP" evidence="4">
    <location>
        <begin position="48"/>
        <end position="63"/>
    </location>
</feature>
<evidence type="ECO:0000256" key="3">
    <source>
        <dbReference type="SAM" id="MobiDB-lite"/>
    </source>
</evidence>
<dbReference type="InterPro" id="IPR050936">
    <property type="entry name" value="AP-1-like"/>
</dbReference>
<evidence type="ECO:0000313" key="5">
    <source>
        <dbReference type="EMBL" id="CAI4210524.1"/>
    </source>
</evidence>
<accession>A0A9P1GUI3</accession>
<dbReference type="EMBL" id="CALLCH030000001">
    <property type="protein sequence ID" value="CAI4210524.1"/>
    <property type="molecule type" value="Genomic_DNA"/>
</dbReference>
<dbReference type="SMART" id="SM00338">
    <property type="entry name" value="BRLZ"/>
    <property type="match status" value="1"/>
</dbReference>
<dbReference type="InterPro" id="IPR046347">
    <property type="entry name" value="bZIP_sf"/>
</dbReference>
<name>A0A9P1GUI3_9PEZI</name>
<evidence type="ECO:0000256" key="1">
    <source>
        <dbReference type="ARBA" id="ARBA00004123"/>
    </source>
</evidence>
<dbReference type="Pfam" id="PF10297">
    <property type="entry name" value="Hap4_Hap_bind"/>
    <property type="match status" value="1"/>
</dbReference>
<dbReference type="InterPro" id="IPR004827">
    <property type="entry name" value="bZIP"/>
</dbReference>
<dbReference type="OrthoDB" id="5374328at2759"/>
<proteinExistence type="predicted"/>
<keyword evidence="6" id="KW-1185">Reference proteome</keyword>
<dbReference type="GO" id="GO:0090575">
    <property type="term" value="C:RNA polymerase II transcription regulator complex"/>
    <property type="evidence" value="ECO:0007669"/>
    <property type="project" value="TreeGrafter"/>
</dbReference>
<feature type="compositionally biased region" description="Basic and acidic residues" evidence="3">
    <location>
        <begin position="127"/>
        <end position="136"/>
    </location>
</feature>
<evidence type="ECO:0000256" key="2">
    <source>
        <dbReference type="ARBA" id="ARBA00023242"/>
    </source>
</evidence>
<dbReference type="PANTHER" id="PTHR40621">
    <property type="entry name" value="TRANSCRIPTION FACTOR KAPC-RELATED"/>
    <property type="match status" value="1"/>
</dbReference>
<comment type="caution">
    <text evidence="5">The sequence shown here is derived from an EMBL/GenBank/DDBJ whole genome shotgun (WGS) entry which is preliminary data.</text>
</comment>
<feature type="region of interest" description="Disordered" evidence="3">
    <location>
        <begin position="1"/>
        <end position="86"/>
    </location>
</feature>
<evidence type="ECO:0000313" key="6">
    <source>
        <dbReference type="Proteomes" id="UP000838763"/>
    </source>
</evidence>
<dbReference type="AlphaFoldDB" id="A0A9P1GUI3"/>
<feature type="compositionally biased region" description="Polar residues" evidence="3">
    <location>
        <begin position="163"/>
        <end position="183"/>
    </location>
</feature>
<protein>
    <recommendedName>
        <fullName evidence="4">BZIP domain-containing protein</fullName>
    </recommendedName>
</protein>
<reference evidence="5" key="1">
    <citation type="submission" date="2022-11" db="EMBL/GenBank/DDBJ databases">
        <authorList>
            <person name="Scott C."/>
            <person name="Bruce N."/>
        </authorList>
    </citation>
    <scope>NUCLEOTIDE SEQUENCE</scope>
</reference>
<dbReference type="Gene3D" id="1.20.5.170">
    <property type="match status" value="1"/>
</dbReference>
<dbReference type="Proteomes" id="UP000838763">
    <property type="component" value="Unassembled WGS sequence"/>
</dbReference>
<dbReference type="InterPro" id="IPR018287">
    <property type="entry name" value="Hap4_TF_heteromerisation"/>
</dbReference>
<feature type="compositionally biased region" description="Basic and acidic residues" evidence="3">
    <location>
        <begin position="59"/>
        <end position="86"/>
    </location>
</feature>
<evidence type="ECO:0000259" key="4">
    <source>
        <dbReference type="PROSITE" id="PS00036"/>
    </source>
</evidence>
<feature type="compositionally biased region" description="Polar residues" evidence="3">
    <location>
        <begin position="293"/>
        <end position="303"/>
    </location>
</feature>
<dbReference type="GO" id="GO:0001228">
    <property type="term" value="F:DNA-binding transcription activator activity, RNA polymerase II-specific"/>
    <property type="evidence" value="ECO:0007669"/>
    <property type="project" value="TreeGrafter"/>
</dbReference>
<feature type="region of interest" description="Disordered" evidence="3">
    <location>
        <begin position="259"/>
        <end position="304"/>
    </location>
</feature>
<feature type="compositionally biased region" description="Polar residues" evidence="3">
    <location>
        <begin position="140"/>
        <end position="155"/>
    </location>
</feature>
<gene>
    <name evidence="5" type="ORF">PPNO1_LOCUS325</name>
</gene>
<organism evidence="5 6">
    <name type="scientific">Parascedosporium putredinis</name>
    <dbReference type="NCBI Taxonomy" id="1442378"/>
    <lineage>
        <taxon>Eukaryota</taxon>
        <taxon>Fungi</taxon>
        <taxon>Dikarya</taxon>
        <taxon>Ascomycota</taxon>
        <taxon>Pezizomycotina</taxon>
        <taxon>Sordariomycetes</taxon>
        <taxon>Hypocreomycetidae</taxon>
        <taxon>Microascales</taxon>
        <taxon>Microascaceae</taxon>
        <taxon>Parascedosporium</taxon>
    </lineage>
</organism>
<dbReference type="SUPFAM" id="SSF57959">
    <property type="entry name" value="Leucine zipper domain"/>
    <property type="match status" value="1"/>
</dbReference>